<dbReference type="EMBL" id="JBIRGH010000006">
    <property type="protein sequence ID" value="MFH8585164.1"/>
    <property type="molecule type" value="Genomic_DNA"/>
</dbReference>
<feature type="domain" description="Putative zinc-finger" evidence="1">
    <location>
        <begin position="3"/>
        <end position="39"/>
    </location>
</feature>
<protein>
    <submittedName>
        <fullName evidence="2">Zf-HC2 domain-containing protein</fullName>
    </submittedName>
</protein>
<dbReference type="InterPro" id="IPR027383">
    <property type="entry name" value="Znf_put"/>
</dbReference>
<dbReference type="Proteomes" id="UP001610990">
    <property type="component" value="Unassembled WGS sequence"/>
</dbReference>
<name>A0ABW7RCR4_9ACTN</name>
<reference evidence="2 3" key="1">
    <citation type="submission" date="2024-10" db="EMBL/GenBank/DDBJ databases">
        <title>The Natural Products Discovery Center: Release of the First 8490 Sequenced Strains for Exploring Actinobacteria Biosynthetic Diversity.</title>
        <authorList>
            <person name="Kalkreuter E."/>
            <person name="Kautsar S.A."/>
            <person name="Yang D."/>
            <person name="Bader C.D."/>
            <person name="Teijaro C.N."/>
            <person name="Fluegel L."/>
            <person name="Davis C.M."/>
            <person name="Simpson J.R."/>
            <person name="Lauterbach L."/>
            <person name="Steele A.D."/>
            <person name="Gui C."/>
            <person name="Meng S."/>
            <person name="Li G."/>
            <person name="Viehrig K."/>
            <person name="Ye F."/>
            <person name="Su P."/>
            <person name="Kiefer A.F."/>
            <person name="Nichols A."/>
            <person name="Cepeda A.J."/>
            <person name="Yan W."/>
            <person name="Fan B."/>
            <person name="Jiang Y."/>
            <person name="Adhikari A."/>
            <person name="Zheng C.-J."/>
            <person name="Schuster L."/>
            <person name="Cowan T.M."/>
            <person name="Smanski M.J."/>
            <person name="Chevrette M.G."/>
            <person name="De Carvalho L.P.S."/>
            <person name="Shen B."/>
        </authorList>
    </citation>
    <scope>NUCLEOTIDE SEQUENCE [LARGE SCALE GENOMIC DNA]</scope>
    <source>
        <strain evidence="2 3">NPDC018013</strain>
    </source>
</reference>
<accession>A0ABW7RCR4</accession>
<evidence type="ECO:0000313" key="2">
    <source>
        <dbReference type="EMBL" id="MFH8585164.1"/>
    </source>
</evidence>
<proteinExistence type="predicted"/>
<dbReference type="Pfam" id="PF13490">
    <property type="entry name" value="zf-HC2"/>
    <property type="match status" value="1"/>
</dbReference>
<evidence type="ECO:0000259" key="1">
    <source>
        <dbReference type="Pfam" id="PF13490"/>
    </source>
</evidence>
<organism evidence="2 3">
    <name type="scientific">Streptomyces celluloflavus</name>
    <dbReference type="NCBI Taxonomy" id="58344"/>
    <lineage>
        <taxon>Bacteria</taxon>
        <taxon>Bacillati</taxon>
        <taxon>Actinomycetota</taxon>
        <taxon>Actinomycetes</taxon>
        <taxon>Kitasatosporales</taxon>
        <taxon>Streptomycetaceae</taxon>
        <taxon>Streptomyces</taxon>
    </lineage>
</organism>
<dbReference type="RefSeq" id="WP_367429297.1">
    <property type="nucleotide sequence ID" value="NZ_CP108413.1"/>
</dbReference>
<gene>
    <name evidence="2" type="ORF">ACH4GP_12280</name>
</gene>
<keyword evidence="3" id="KW-1185">Reference proteome</keyword>
<evidence type="ECO:0000313" key="3">
    <source>
        <dbReference type="Proteomes" id="UP001610990"/>
    </source>
</evidence>
<sequence>MLCSRIRTALSARLDGEEPPPGHTARGLDGHLAACADCRDWEARARRLTASLVGRASADGREPGASADALLARLRAVSALPVAGDGVGEQAG</sequence>
<comment type="caution">
    <text evidence="2">The sequence shown here is derived from an EMBL/GenBank/DDBJ whole genome shotgun (WGS) entry which is preliminary data.</text>
</comment>